<feature type="region of interest" description="Disordered" evidence="1">
    <location>
        <begin position="155"/>
        <end position="182"/>
    </location>
</feature>
<keyword evidence="2" id="KW-1133">Transmembrane helix</keyword>
<feature type="compositionally biased region" description="Low complexity" evidence="1">
    <location>
        <begin position="164"/>
        <end position="176"/>
    </location>
</feature>
<dbReference type="InterPro" id="IPR036259">
    <property type="entry name" value="MFS_trans_sf"/>
</dbReference>
<feature type="transmembrane region" description="Helical" evidence="2">
    <location>
        <begin position="62"/>
        <end position="84"/>
    </location>
</feature>
<reference evidence="3 4" key="1">
    <citation type="submission" date="2018-03" db="EMBL/GenBank/DDBJ databases">
        <title>Bacteriophage NCPPB3778 and a type I-E CRISPR drive the evolution of the US Biological Select Agent, Rathayibacter toxicus.</title>
        <authorList>
            <person name="Davis E.W.II."/>
            <person name="Tabima J.F."/>
            <person name="Weisberg A.J."/>
            <person name="Dantas Lopes L."/>
            <person name="Wiseman M.S."/>
            <person name="Wiseman M.S."/>
            <person name="Pupko T."/>
            <person name="Belcher M.S."/>
            <person name="Sechler A.J."/>
            <person name="Tancos M.A."/>
            <person name="Schroeder B.K."/>
            <person name="Murray T.D."/>
            <person name="Luster D.G."/>
            <person name="Schneider W.L."/>
            <person name="Rogers E."/>
            <person name="Andreote F.D."/>
            <person name="Grunwald N.J."/>
            <person name="Putnam M.L."/>
            <person name="Chang J.H."/>
        </authorList>
    </citation>
    <scope>NUCLEOTIDE SEQUENCE [LARGE SCALE GENOMIC DNA]</scope>
    <source>
        <strain evidence="3 4">DSM 15932</strain>
    </source>
</reference>
<evidence type="ECO:0000313" key="3">
    <source>
        <dbReference type="EMBL" id="AZZ53188.1"/>
    </source>
</evidence>
<evidence type="ECO:0000256" key="2">
    <source>
        <dbReference type="SAM" id="Phobius"/>
    </source>
</evidence>
<evidence type="ECO:0000313" key="4">
    <source>
        <dbReference type="Proteomes" id="UP000285317"/>
    </source>
</evidence>
<feature type="transmembrane region" description="Helical" evidence="2">
    <location>
        <begin position="123"/>
        <end position="145"/>
    </location>
</feature>
<dbReference type="SUPFAM" id="SSF103473">
    <property type="entry name" value="MFS general substrate transporter"/>
    <property type="match status" value="1"/>
</dbReference>
<evidence type="ECO:0000256" key="1">
    <source>
        <dbReference type="SAM" id="MobiDB-lite"/>
    </source>
</evidence>
<dbReference type="EMBL" id="CP028137">
    <property type="protein sequence ID" value="AZZ53188.1"/>
    <property type="molecule type" value="Genomic_DNA"/>
</dbReference>
<feature type="transmembrane region" description="Helical" evidence="2">
    <location>
        <begin position="20"/>
        <end position="42"/>
    </location>
</feature>
<dbReference type="RefSeq" id="WP_127887732.1">
    <property type="nucleotide sequence ID" value="NZ_CP028137.1"/>
</dbReference>
<keyword evidence="2" id="KW-0472">Membrane</keyword>
<feature type="transmembrane region" description="Helical" evidence="2">
    <location>
        <begin position="96"/>
        <end position="117"/>
    </location>
</feature>
<accession>A0A3T0T3J0</accession>
<dbReference type="KEGG" id="rfs:C1I64_14870"/>
<name>A0A3T0T3J0_9MICO</name>
<protein>
    <submittedName>
        <fullName evidence="3">Uncharacterized protein</fullName>
    </submittedName>
</protein>
<dbReference type="Proteomes" id="UP000285317">
    <property type="component" value="Chromosome"/>
</dbReference>
<sequence>MFEPEGSARPVARIMSVTAALLIGAVLVGGAVGAAVALALYLPSALAAGALDPSALVGFGMLMGVASGAGLGAVGGLGAIAGMVTVRAMSRRSGAFIAGTSVGAAFGVLILAANLLVSRDAATWITALLATAAAFLLCAWGSWLLTRREHSWERAHAPERRRPAAQPAAPGAPSPASRHRPA</sequence>
<gene>
    <name evidence="3" type="ORF">C1I64_14870</name>
</gene>
<keyword evidence="2" id="KW-0812">Transmembrane</keyword>
<dbReference type="AlphaFoldDB" id="A0A3T0T3J0"/>
<proteinExistence type="predicted"/>
<organism evidence="3 4">
    <name type="scientific">Rathayibacter festucae DSM 15932</name>
    <dbReference type="NCBI Taxonomy" id="1328866"/>
    <lineage>
        <taxon>Bacteria</taxon>
        <taxon>Bacillati</taxon>
        <taxon>Actinomycetota</taxon>
        <taxon>Actinomycetes</taxon>
        <taxon>Micrococcales</taxon>
        <taxon>Microbacteriaceae</taxon>
        <taxon>Rathayibacter</taxon>
    </lineage>
</organism>